<dbReference type="PANTHER" id="PTHR43711">
    <property type="entry name" value="TWO-COMPONENT HISTIDINE KINASE"/>
    <property type="match status" value="1"/>
</dbReference>
<dbReference type="InterPro" id="IPR005467">
    <property type="entry name" value="His_kinase_dom"/>
</dbReference>
<dbReference type="SMART" id="SM00388">
    <property type="entry name" value="HisKA"/>
    <property type="match status" value="1"/>
</dbReference>
<feature type="domain" description="Histidine kinase" evidence="7">
    <location>
        <begin position="156"/>
        <end position="367"/>
    </location>
</feature>
<dbReference type="PRINTS" id="PR00344">
    <property type="entry name" value="BCTRLSENSOR"/>
</dbReference>
<accession>A0ABM7XBY9</accession>
<dbReference type="Gene3D" id="3.30.565.10">
    <property type="entry name" value="Histidine kinase-like ATPase, C-terminal domain"/>
    <property type="match status" value="1"/>
</dbReference>
<keyword evidence="6" id="KW-0902">Two-component regulatory system</keyword>
<dbReference type="SUPFAM" id="SSF47384">
    <property type="entry name" value="Homodimeric domain of signal transducing histidine kinase"/>
    <property type="match status" value="1"/>
</dbReference>
<dbReference type="InterPro" id="IPR036097">
    <property type="entry name" value="HisK_dim/P_sf"/>
</dbReference>
<keyword evidence="3" id="KW-0597">Phosphoprotein</keyword>
<dbReference type="CDD" id="cd00082">
    <property type="entry name" value="HisKA"/>
    <property type="match status" value="1"/>
</dbReference>
<evidence type="ECO:0000259" key="7">
    <source>
        <dbReference type="PROSITE" id="PS50109"/>
    </source>
</evidence>
<evidence type="ECO:0000313" key="9">
    <source>
        <dbReference type="Proteomes" id="UP001162734"/>
    </source>
</evidence>
<gene>
    <name evidence="8" type="ORF">AMPC_24920</name>
</gene>
<keyword evidence="5" id="KW-0418">Kinase</keyword>
<keyword evidence="4" id="KW-0808">Transferase</keyword>
<dbReference type="InterPro" id="IPR029016">
    <property type="entry name" value="GAF-like_dom_sf"/>
</dbReference>
<dbReference type="InterPro" id="IPR036890">
    <property type="entry name" value="HATPase_C_sf"/>
</dbReference>
<dbReference type="Pfam" id="PF02518">
    <property type="entry name" value="HATPase_c"/>
    <property type="match status" value="1"/>
</dbReference>
<dbReference type="EMBL" id="AP025592">
    <property type="protein sequence ID" value="BDG09379.1"/>
    <property type="molecule type" value="Genomic_DNA"/>
</dbReference>
<evidence type="ECO:0000313" key="8">
    <source>
        <dbReference type="EMBL" id="BDG09379.1"/>
    </source>
</evidence>
<evidence type="ECO:0000256" key="4">
    <source>
        <dbReference type="ARBA" id="ARBA00022679"/>
    </source>
</evidence>
<dbReference type="InterPro" id="IPR003661">
    <property type="entry name" value="HisK_dim/P_dom"/>
</dbReference>
<dbReference type="Gene3D" id="3.30.450.40">
    <property type="match status" value="1"/>
</dbReference>
<evidence type="ECO:0000256" key="1">
    <source>
        <dbReference type="ARBA" id="ARBA00000085"/>
    </source>
</evidence>
<evidence type="ECO:0000256" key="6">
    <source>
        <dbReference type="ARBA" id="ARBA00023012"/>
    </source>
</evidence>
<dbReference type="SUPFAM" id="SSF55874">
    <property type="entry name" value="ATPase domain of HSP90 chaperone/DNA topoisomerase II/histidine kinase"/>
    <property type="match status" value="1"/>
</dbReference>
<organism evidence="8 9">
    <name type="scientific">Anaeromyxobacter paludicola</name>
    <dbReference type="NCBI Taxonomy" id="2918171"/>
    <lineage>
        <taxon>Bacteria</taxon>
        <taxon>Pseudomonadati</taxon>
        <taxon>Myxococcota</taxon>
        <taxon>Myxococcia</taxon>
        <taxon>Myxococcales</taxon>
        <taxon>Cystobacterineae</taxon>
        <taxon>Anaeromyxobacteraceae</taxon>
        <taxon>Anaeromyxobacter</taxon>
    </lineage>
</organism>
<dbReference type="InterPro" id="IPR003594">
    <property type="entry name" value="HATPase_dom"/>
</dbReference>
<dbReference type="EC" id="2.7.13.3" evidence="2"/>
<reference evidence="9" key="1">
    <citation type="journal article" date="2022" name="Int. J. Syst. Evol. Microbiol.">
        <title>Anaeromyxobacter oryzae sp. nov., Anaeromyxobacter diazotrophicus sp. nov. and Anaeromyxobacter paludicola sp. nov., isolated from paddy soils.</title>
        <authorList>
            <person name="Itoh H."/>
            <person name="Xu Z."/>
            <person name="Mise K."/>
            <person name="Masuda Y."/>
            <person name="Ushijima N."/>
            <person name="Hayakawa C."/>
            <person name="Shiratori Y."/>
            <person name="Senoo K."/>
        </authorList>
    </citation>
    <scope>NUCLEOTIDE SEQUENCE [LARGE SCALE GENOMIC DNA]</scope>
    <source>
        <strain evidence="9">Red630</strain>
    </source>
</reference>
<dbReference type="PROSITE" id="PS50109">
    <property type="entry name" value="HIS_KIN"/>
    <property type="match status" value="1"/>
</dbReference>
<dbReference type="InterPro" id="IPR050736">
    <property type="entry name" value="Sensor_HK_Regulatory"/>
</dbReference>
<dbReference type="Gene3D" id="1.10.287.130">
    <property type="match status" value="1"/>
</dbReference>
<dbReference type="SMART" id="SM00387">
    <property type="entry name" value="HATPase_c"/>
    <property type="match status" value="1"/>
</dbReference>
<keyword evidence="9" id="KW-1185">Reference proteome</keyword>
<sequence length="371" mass="38748">MALAVLECVLGLTGAVAGAVFAGGALERGAPPALALLAPGLRERAGGLQQGLEAAARAAWQTGAPVWELPATGDERAAGVATWTAIPLRAAAAVLGAFTVAFGPGRTAAPEQRESLLLAAEACAGALPRAFAYQRACEERDAAVRAAEAQERALAMVGHDLRTPLSAVVIAAGLLERLGPVSPGQARAAARIEASARKMNGLIRDLLDFSRIRGTGGMTVYPEPVRLDVLCTRAAAELRQAVPGSELRLDLEPVEGRWDPLRLEQVVSNLASNALQHGLAGAPVSIRLRRDGAQALLEVHNRGEPVPASLLPVLFEPFRKGPHRRRTSFGLGLFIVREIARAHGGEVAVASDAERGTTFRVRLPGARPAVG</sequence>
<proteinExistence type="predicted"/>
<protein>
    <recommendedName>
        <fullName evidence="2">histidine kinase</fullName>
        <ecNumber evidence="2">2.7.13.3</ecNumber>
    </recommendedName>
</protein>
<name>A0ABM7XBY9_9BACT</name>
<evidence type="ECO:0000256" key="5">
    <source>
        <dbReference type="ARBA" id="ARBA00022777"/>
    </source>
</evidence>
<dbReference type="PANTHER" id="PTHR43711:SF1">
    <property type="entry name" value="HISTIDINE KINASE 1"/>
    <property type="match status" value="1"/>
</dbReference>
<dbReference type="Pfam" id="PF00512">
    <property type="entry name" value="HisKA"/>
    <property type="match status" value="1"/>
</dbReference>
<dbReference type="CDD" id="cd00075">
    <property type="entry name" value="HATPase"/>
    <property type="match status" value="1"/>
</dbReference>
<dbReference type="InterPro" id="IPR004358">
    <property type="entry name" value="Sig_transdc_His_kin-like_C"/>
</dbReference>
<evidence type="ECO:0000256" key="2">
    <source>
        <dbReference type="ARBA" id="ARBA00012438"/>
    </source>
</evidence>
<dbReference type="Proteomes" id="UP001162734">
    <property type="component" value="Chromosome"/>
</dbReference>
<evidence type="ECO:0000256" key="3">
    <source>
        <dbReference type="ARBA" id="ARBA00022553"/>
    </source>
</evidence>
<comment type="catalytic activity">
    <reaction evidence="1">
        <text>ATP + protein L-histidine = ADP + protein N-phospho-L-histidine.</text>
        <dbReference type="EC" id="2.7.13.3"/>
    </reaction>
</comment>